<dbReference type="EMBL" id="LGUP01000238">
    <property type="protein sequence ID" value="KOG22549.1"/>
    <property type="molecule type" value="Genomic_DNA"/>
</dbReference>
<protein>
    <submittedName>
        <fullName evidence="1">Uncharacterized protein</fullName>
    </submittedName>
</protein>
<dbReference type="AlphaFoldDB" id="A0A0L8K9S9"/>
<evidence type="ECO:0000313" key="1">
    <source>
        <dbReference type="EMBL" id="KOG22549.1"/>
    </source>
</evidence>
<gene>
    <name evidence="1" type="ORF">ADK34_21615</name>
</gene>
<evidence type="ECO:0000313" key="2">
    <source>
        <dbReference type="Proteomes" id="UP000037023"/>
    </source>
</evidence>
<reference evidence="1 2" key="1">
    <citation type="submission" date="2015-06" db="EMBL/GenBank/DDBJ databases">
        <authorList>
            <person name="Hoefler B.C."/>
            <person name="Straight P.D."/>
        </authorList>
    </citation>
    <scope>NUCLEOTIDE SEQUENCE [LARGE SCALE GENOMIC DNA]</scope>
    <source>
        <strain evidence="1 2">NRRL 3427</strain>
    </source>
</reference>
<comment type="caution">
    <text evidence="1">The sequence shown here is derived from an EMBL/GenBank/DDBJ whole genome shotgun (WGS) entry which is preliminary data.</text>
</comment>
<accession>A0A0L8K9S9</accession>
<proteinExistence type="predicted"/>
<name>A0A0L8K9S9_STRVR</name>
<sequence length="76" mass="7854">MSMWVSSAAAVVALPHARDMSSLACAFTTSVRASFNLAVVVCRRAATDSSCALTAAMCRAASANVMFVPLTNVVIT</sequence>
<organism evidence="1 2">
    <name type="scientific">Streptomyces viridochromogenes</name>
    <dbReference type="NCBI Taxonomy" id="1938"/>
    <lineage>
        <taxon>Bacteria</taxon>
        <taxon>Bacillati</taxon>
        <taxon>Actinomycetota</taxon>
        <taxon>Actinomycetes</taxon>
        <taxon>Kitasatosporales</taxon>
        <taxon>Streptomycetaceae</taxon>
        <taxon>Streptomyces</taxon>
    </lineage>
</organism>
<dbReference type="Proteomes" id="UP000037023">
    <property type="component" value="Unassembled WGS sequence"/>
</dbReference>